<feature type="domain" description="DUF305" evidence="2">
    <location>
        <begin position="83"/>
        <end position="233"/>
    </location>
</feature>
<reference evidence="3" key="1">
    <citation type="submission" date="2022-01" db="EMBL/GenBank/DDBJ databases">
        <title>Nocardioidaceae gen. sp. A5X3R13.</title>
        <authorList>
            <person name="Lopez Marin M.A."/>
            <person name="Uhlik O."/>
        </authorList>
    </citation>
    <scope>NUCLEOTIDE SEQUENCE</scope>
    <source>
        <strain evidence="3">A5X3R13</strain>
    </source>
</reference>
<dbReference type="EMBL" id="CP094970">
    <property type="protein sequence ID" value="UYM03930.1"/>
    <property type="molecule type" value="Genomic_DNA"/>
</dbReference>
<feature type="signal peptide" evidence="1">
    <location>
        <begin position="1"/>
        <end position="32"/>
    </location>
</feature>
<dbReference type="PANTHER" id="PTHR36933:SF1">
    <property type="entry name" value="SLL0788 PROTEIN"/>
    <property type="match status" value="1"/>
</dbReference>
<gene>
    <name evidence="3" type="ORF">L0C25_15425</name>
</gene>
<name>A0AA46YJ15_9ACTN</name>
<dbReference type="Gene3D" id="1.20.1260.10">
    <property type="match status" value="1"/>
</dbReference>
<dbReference type="Proteomes" id="UP001164390">
    <property type="component" value="Chromosome"/>
</dbReference>
<proteinExistence type="predicted"/>
<keyword evidence="1" id="KW-0732">Signal</keyword>
<organism evidence="3 4">
    <name type="scientific">Solicola gregarius</name>
    <dbReference type="NCBI Taxonomy" id="2908642"/>
    <lineage>
        <taxon>Bacteria</taxon>
        <taxon>Bacillati</taxon>
        <taxon>Actinomycetota</taxon>
        <taxon>Actinomycetes</taxon>
        <taxon>Propionibacteriales</taxon>
        <taxon>Nocardioidaceae</taxon>
        <taxon>Solicola</taxon>
    </lineage>
</organism>
<dbReference type="Pfam" id="PF03713">
    <property type="entry name" value="DUF305"/>
    <property type="match status" value="1"/>
</dbReference>
<protein>
    <submittedName>
        <fullName evidence="3">DUF305 domain-containing protein</fullName>
    </submittedName>
</protein>
<accession>A0AA46YJ15</accession>
<feature type="chain" id="PRO_5041315442" evidence="1">
    <location>
        <begin position="33"/>
        <end position="238"/>
    </location>
</feature>
<evidence type="ECO:0000313" key="3">
    <source>
        <dbReference type="EMBL" id="UYM03930.1"/>
    </source>
</evidence>
<dbReference type="InterPro" id="IPR005183">
    <property type="entry name" value="DUF305_CopM-like"/>
</dbReference>
<evidence type="ECO:0000259" key="2">
    <source>
        <dbReference type="Pfam" id="PF03713"/>
    </source>
</evidence>
<dbReference type="RefSeq" id="WP_271632572.1">
    <property type="nucleotide sequence ID" value="NZ_CP094970.1"/>
</dbReference>
<evidence type="ECO:0000256" key="1">
    <source>
        <dbReference type="SAM" id="SignalP"/>
    </source>
</evidence>
<evidence type="ECO:0000313" key="4">
    <source>
        <dbReference type="Proteomes" id="UP001164390"/>
    </source>
</evidence>
<keyword evidence="4" id="KW-1185">Reference proteome</keyword>
<dbReference type="KEGG" id="sgrg:L0C25_15425"/>
<dbReference type="PANTHER" id="PTHR36933">
    <property type="entry name" value="SLL0788 PROTEIN"/>
    <property type="match status" value="1"/>
</dbReference>
<sequence length="238" mass="26216">MINTTSVRALAMASACIGTVVMATLVAPGATAASDDGRTTGADAPVILPQAPGERSDAVAPRSPLVQRVLTASASAEQANAADREFVMMMIPHHYQAIVMSRLAPQRAGDERVRTIADRIRTEQNLDIISMQGWQGREDLPVTDAEESYQRLLDDPEMLEQMGMATRQEIAGLRRSDGRPFDRAFLRLMIPHHKGAIRMAEDVASRGSDLFIRQLAIDMISAQSRQVYDMRQIRKSWG</sequence>
<dbReference type="AlphaFoldDB" id="A0AA46YJ15"/>
<dbReference type="InterPro" id="IPR012347">
    <property type="entry name" value="Ferritin-like"/>
</dbReference>